<feature type="compositionally biased region" description="Polar residues" evidence="1">
    <location>
        <begin position="384"/>
        <end position="401"/>
    </location>
</feature>
<gene>
    <name evidence="2" type="ORF">CYBJADRAFT_173379</name>
</gene>
<dbReference type="AlphaFoldDB" id="A0A1E4S1P7"/>
<accession>A0A1E4S1P7</accession>
<evidence type="ECO:0000313" key="3">
    <source>
        <dbReference type="Proteomes" id="UP000094389"/>
    </source>
</evidence>
<evidence type="ECO:0000313" key="2">
    <source>
        <dbReference type="EMBL" id="ODV73380.1"/>
    </source>
</evidence>
<proteinExistence type="predicted"/>
<dbReference type="GeneID" id="30990851"/>
<evidence type="ECO:0000256" key="1">
    <source>
        <dbReference type="SAM" id="MobiDB-lite"/>
    </source>
</evidence>
<reference evidence="2 3" key="1">
    <citation type="journal article" date="2016" name="Proc. Natl. Acad. Sci. U.S.A.">
        <title>Comparative genomics of biotechnologically important yeasts.</title>
        <authorList>
            <person name="Riley R."/>
            <person name="Haridas S."/>
            <person name="Wolfe K.H."/>
            <person name="Lopes M.R."/>
            <person name="Hittinger C.T."/>
            <person name="Goeker M."/>
            <person name="Salamov A.A."/>
            <person name="Wisecaver J.H."/>
            <person name="Long T.M."/>
            <person name="Calvey C.H."/>
            <person name="Aerts A.L."/>
            <person name="Barry K.W."/>
            <person name="Choi C."/>
            <person name="Clum A."/>
            <person name="Coughlan A.Y."/>
            <person name="Deshpande S."/>
            <person name="Douglass A.P."/>
            <person name="Hanson S.J."/>
            <person name="Klenk H.-P."/>
            <person name="LaButti K.M."/>
            <person name="Lapidus A."/>
            <person name="Lindquist E.A."/>
            <person name="Lipzen A.M."/>
            <person name="Meier-Kolthoff J.P."/>
            <person name="Ohm R.A."/>
            <person name="Otillar R.P."/>
            <person name="Pangilinan J.L."/>
            <person name="Peng Y."/>
            <person name="Rokas A."/>
            <person name="Rosa C.A."/>
            <person name="Scheuner C."/>
            <person name="Sibirny A.A."/>
            <person name="Slot J.C."/>
            <person name="Stielow J.B."/>
            <person name="Sun H."/>
            <person name="Kurtzman C.P."/>
            <person name="Blackwell M."/>
            <person name="Grigoriev I.V."/>
            <person name="Jeffries T.W."/>
        </authorList>
    </citation>
    <scope>NUCLEOTIDE SEQUENCE [LARGE SCALE GENOMIC DNA]</scope>
    <source>
        <strain evidence="3">ATCC 18201 / CBS 1600 / BCRC 20928 / JCM 3617 / NBRC 0987 / NRRL Y-1542</strain>
    </source>
</reference>
<feature type="region of interest" description="Disordered" evidence="1">
    <location>
        <begin position="356"/>
        <end position="401"/>
    </location>
</feature>
<sequence length="462" mass="53497">MLSKKAEFGLEWFTFLYTFFKKNSGLNWKKLRESMQLQDDIITEGSTPGLQIISDQHKGIKKAMGMLRIQCDVPIESFACSKIVERNLFKYTTELHRKAMKYSFFQLIFESDPKKFPVIQEAMMWVFFERHKRETTNSTYNPIISMKDCSRGLEFYNSVTPRFEIMTPNHCEILNAEMFAFGLLNPTNLIIKVLLMQGDKMKIIEFMTFDLNTVRQLTENHEEINDVSDSVDEEQEPEYVEMLTNYSSLLCSTNMIISSCLNSQETSGTVDRKSTGTGVKHYKHSVLWDCDSSLQELFKVLKIPELFSKANRCIIRKMKSQSYRSAVKRFNKEVLLKKRQRIAYVSNRIASKILKKKKGRERPGKLEQKRNYKTKKLMEDSEADQTSPQLTESDSRTDSSQSTIMINKLLEHLDDCMESGGLFIFADYDFDASTNAIKAYASSSAKCNRRIALDTTKVFKVI</sequence>
<dbReference type="RefSeq" id="XP_020070419.1">
    <property type="nucleotide sequence ID" value="XM_020216455.1"/>
</dbReference>
<protein>
    <submittedName>
        <fullName evidence="2">Uncharacterized protein</fullName>
    </submittedName>
</protein>
<dbReference type="Proteomes" id="UP000094389">
    <property type="component" value="Unassembled WGS sequence"/>
</dbReference>
<organism evidence="2 3">
    <name type="scientific">Cyberlindnera jadinii (strain ATCC 18201 / CBS 1600 / BCRC 20928 / JCM 3617 / NBRC 0987 / NRRL Y-1542)</name>
    <name type="common">Torula yeast</name>
    <name type="synonym">Candida utilis</name>
    <dbReference type="NCBI Taxonomy" id="983966"/>
    <lineage>
        <taxon>Eukaryota</taxon>
        <taxon>Fungi</taxon>
        <taxon>Dikarya</taxon>
        <taxon>Ascomycota</taxon>
        <taxon>Saccharomycotina</taxon>
        <taxon>Saccharomycetes</taxon>
        <taxon>Phaffomycetales</taxon>
        <taxon>Phaffomycetaceae</taxon>
        <taxon>Cyberlindnera</taxon>
    </lineage>
</organism>
<name>A0A1E4S1P7_CYBJN</name>
<dbReference type="EMBL" id="KV453931">
    <property type="protein sequence ID" value="ODV73380.1"/>
    <property type="molecule type" value="Genomic_DNA"/>
</dbReference>
<keyword evidence="3" id="KW-1185">Reference proteome</keyword>
<feature type="compositionally biased region" description="Basic and acidic residues" evidence="1">
    <location>
        <begin position="361"/>
        <end position="370"/>
    </location>
</feature>